<dbReference type="Proteomes" id="UP000077521">
    <property type="component" value="Unassembled WGS sequence"/>
</dbReference>
<dbReference type="InterPro" id="IPR036514">
    <property type="entry name" value="SGNH_hydro_sf"/>
</dbReference>
<dbReference type="GO" id="GO:0016788">
    <property type="term" value="F:hydrolase activity, acting on ester bonds"/>
    <property type="evidence" value="ECO:0007669"/>
    <property type="project" value="InterPro"/>
</dbReference>
<dbReference type="Gene3D" id="3.40.50.1110">
    <property type="entry name" value="SGNH hydrolase"/>
    <property type="match status" value="1"/>
</dbReference>
<sequence>MRLFATATVATLHSLGIARALHIPDNIFSLDDLRGADTRPIEHIYAFGDSYTDSCNLFRTLLSDENQAKVPWPKCPPVPYGRADLGQSWIEIAQDLQPKWNVSNYASSGATCDNRLQNQGRLDIDDEVDLFTTNYGKDSAPHGLQEKPATSLAVLFIGVNDIHLIQQKKWGQLSPPSFSNGTVKDSASCVRDKFKRLHSLGFRRFLLFELPPLDYSAAMGSTPQHALSTANQVAHFNTFARQYADGLLHQWKDDSTISIFPTSKLMTPMMQLNPAYDFKHGQGKYCTAISGGCARPHQYTWTDDLHPSLRVFQLMANAFVRFLDPGFESGPIFSGL</sequence>
<evidence type="ECO:0000313" key="3">
    <source>
        <dbReference type="Proteomes" id="UP000077521"/>
    </source>
</evidence>
<evidence type="ECO:0000256" key="1">
    <source>
        <dbReference type="ARBA" id="ARBA00022801"/>
    </source>
</evidence>
<dbReference type="AlphaFoldDB" id="A0A177TBV3"/>
<evidence type="ECO:0008006" key="4">
    <source>
        <dbReference type="Google" id="ProtNLM"/>
    </source>
</evidence>
<proteinExistence type="predicted"/>
<dbReference type="PANTHER" id="PTHR45648">
    <property type="entry name" value="GDSL LIPASE/ACYLHYDROLASE FAMILY PROTEIN (AFU_ORTHOLOGUE AFUA_4G14700)"/>
    <property type="match status" value="1"/>
</dbReference>
<dbReference type="PANTHER" id="PTHR45648:SF22">
    <property type="entry name" value="GDSL LIPASE_ACYLHYDROLASE FAMILY PROTEIN (AFU_ORTHOLOGUE AFUA_4G14700)"/>
    <property type="match status" value="1"/>
</dbReference>
<dbReference type="EMBL" id="LWDF02000847">
    <property type="protein sequence ID" value="KAE8241829.1"/>
    <property type="molecule type" value="Genomic_DNA"/>
</dbReference>
<reference evidence="2" key="2">
    <citation type="journal article" date="2019" name="IMA Fungus">
        <title>Genome sequencing and comparison of five Tilletia species to identify candidate genes for the detection of regulated species infecting wheat.</title>
        <authorList>
            <person name="Nguyen H.D.T."/>
            <person name="Sultana T."/>
            <person name="Kesanakurti P."/>
            <person name="Hambleton S."/>
        </authorList>
    </citation>
    <scope>NUCLEOTIDE SEQUENCE</scope>
    <source>
        <strain evidence="2">DAOMC 236416</strain>
    </source>
</reference>
<keyword evidence="1" id="KW-0378">Hydrolase</keyword>
<gene>
    <name evidence="2" type="ORF">A4X13_0g7243</name>
</gene>
<dbReference type="InterPro" id="IPR051058">
    <property type="entry name" value="GDSL_Est/Lipase"/>
</dbReference>
<evidence type="ECO:0000313" key="2">
    <source>
        <dbReference type="EMBL" id="KAE8241829.1"/>
    </source>
</evidence>
<name>A0A177TBV3_9BASI</name>
<protein>
    <recommendedName>
        <fullName evidence="4">SGNH hydrolase-type esterase domain-containing protein</fullName>
    </recommendedName>
</protein>
<reference evidence="2" key="1">
    <citation type="submission" date="2016-04" db="EMBL/GenBank/DDBJ databases">
        <authorList>
            <person name="Nguyen H.D."/>
            <person name="Samba Siva P."/>
            <person name="Cullis J."/>
            <person name="Levesque C.A."/>
            <person name="Hambleton S."/>
        </authorList>
    </citation>
    <scope>NUCLEOTIDE SEQUENCE</scope>
    <source>
        <strain evidence="2">DAOMC 236416</strain>
    </source>
</reference>
<accession>A0A177TBV3</accession>
<dbReference type="SUPFAM" id="SSF52266">
    <property type="entry name" value="SGNH hydrolase"/>
    <property type="match status" value="1"/>
</dbReference>
<dbReference type="Pfam" id="PF00657">
    <property type="entry name" value="Lipase_GDSL"/>
    <property type="match status" value="1"/>
</dbReference>
<keyword evidence="3" id="KW-1185">Reference proteome</keyword>
<dbReference type="InterPro" id="IPR001087">
    <property type="entry name" value="GDSL"/>
</dbReference>
<comment type="caution">
    <text evidence="2">The sequence shown here is derived from an EMBL/GenBank/DDBJ whole genome shotgun (WGS) entry which is preliminary data.</text>
</comment>
<organism evidence="2 3">
    <name type="scientific">Tilletia indica</name>
    <dbReference type="NCBI Taxonomy" id="43049"/>
    <lineage>
        <taxon>Eukaryota</taxon>
        <taxon>Fungi</taxon>
        <taxon>Dikarya</taxon>
        <taxon>Basidiomycota</taxon>
        <taxon>Ustilaginomycotina</taxon>
        <taxon>Exobasidiomycetes</taxon>
        <taxon>Tilletiales</taxon>
        <taxon>Tilletiaceae</taxon>
        <taxon>Tilletia</taxon>
    </lineage>
</organism>